<feature type="domain" description="Pyruvate carboxyltransferase" evidence="3">
    <location>
        <begin position="1"/>
        <end position="63"/>
    </location>
</feature>
<dbReference type="SUPFAM" id="SSF89000">
    <property type="entry name" value="post-HMGL domain-like"/>
    <property type="match status" value="1"/>
</dbReference>
<dbReference type="InterPro" id="IPR011053">
    <property type="entry name" value="Single_hybrid_motif"/>
</dbReference>
<dbReference type="PROSITE" id="PS50991">
    <property type="entry name" value="PYR_CT"/>
    <property type="match status" value="1"/>
</dbReference>
<evidence type="ECO:0000259" key="3">
    <source>
        <dbReference type="PROSITE" id="PS50991"/>
    </source>
</evidence>
<dbReference type="PROSITE" id="PS00188">
    <property type="entry name" value="BIOTIN"/>
    <property type="match status" value="1"/>
</dbReference>
<evidence type="ECO:0000313" key="5">
    <source>
        <dbReference type="Proteomes" id="UP000823908"/>
    </source>
</evidence>
<dbReference type="AlphaFoldDB" id="A0A9D2UE58"/>
<dbReference type="PANTHER" id="PTHR43778">
    <property type="entry name" value="PYRUVATE CARBOXYLASE"/>
    <property type="match status" value="1"/>
</dbReference>
<evidence type="ECO:0000259" key="2">
    <source>
        <dbReference type="PROSITE" id="PS50968"/>
    </source>
</evidence>
<reference evidence="4" key="1">
    <citation type="journal article" date="2021" name="PeerJ">
        <title>Extensive microbial diversity within the chicken gut microbiome revealed by metagenomics and culture.</title>
        <authorList>
            <person name="Gilroy R."/>
            <person name="Ravi A."/>
            <person name="Getino M."/>
            <person name="Pursley I."/>
            <person name="Horton D.L."/>
            <person name="Alikhan N.F."/>
            <person name="Baker D."/>
            <person name="Gharbi K."/>
            <person name="Hall N."/>
            <person name="Watson M."/>
            <person name="Adriaenssens E.M."/>
            <person name="Foster-Nyarko E."/>
            <person name="Jarju S."/>
            <person name="Secka A."/>
            <person name="Antonio M."/>
            <person name="Oren A."/>
            <person name="Chaudhuri R.R."/>
            <person name="La Ragione R."/>
            <person name="Hildebrand F."/>
            <person name="Pallen M.J."/>
        </authorList>
    </citation>
    <scope>NUCLEOTIDE SEQUENCE</scope>
    <source>
        <strain evidence="4">ChiHjej10B9-4811</strain>
    </source>
</reference>
<feature type="domain" description="Lipoyl-binding" evidence="2">
    <location>
        <begin position="324"/>
        <end position="398"/>
    </location>
</feature>
<dbReference type="InterPro" id="IPR055268">
    <property type="entry name" value="PCB-like"/>
</dbReference>
<dbReference type="InterPro" id="IPR000891">
    <property type="entry name" value="PYR_CT"/>
</dbReference>
<sequence>LHTHDTAGGQVGTLLAAVEAGVDVVDVASASMAGTTSQPSFSALVGALQYTDRAPSITLEAACALEPYWEAVRTVYKPFEMGLSSPTGRVYTHEIPGGQLSNLRAQATALGLGERFEDIEDMYAAADRMLGHIVKVTPSSKVVGDLALQLVGMGVSPEDFEKDPQKFDIPDSVIGFLNGELGTPPAGWPEPFRTRALEGRKLSKPSVNDLSAEDLEALNGDSATRRATLNRLLFAGPTRDFEKACEEFGDLSILHTRDFLYGMMFKREHVISLGKGVRLIATLQAISEPDEKGMREVICTLNGQQRTVNVRDTSVESNVKEAEKADASNPGHIAAPFAGGVSISVKPGDEISAGDQVATIEAMKMEASITSAVSGTVERVVYNEVSQVAGGDLLIVVNVK</sequence>
<dbReference type="InterPro" id="IPR001882">
    <property type="entry name" value="Biotin_BS"/>
</dbReference>
<dbReference type="GO" id="GO:0004736">
    <property type="term" value="F:pyruvate carboxylase activity"/>
    <property type="evidence" value="ECO:0007669"/>
    <property type="project" value="UniProtKB-EC"/>
</dbReference>
<dbReference type="InterPro" id="IPR000089">
    <property type="entry name" value="Biotin_lipoyl"/>
</dbReference>
<evidence type="ECO:0000313" key="4">
    <source>
        <dbReference type="EMBL" id="HJD50688.1"/>
    </source>
</evidence>
<dbReference type="SUPFAM" id="SSF51230">
    <property type="entry name" value="Single hybrid motif"/>
    <property type="match status" value="1"/>
</dbReference>
<dbReference type="PROSITE" id="PS50968">
    <property type="entry name" value="BIOTINYL_LIPOYL"/>
    <property type="match status" value="1"/>
</dbReference>
<name>A0A9D2UE58_9MICC</name>
<dbReference type="Gene3D" id="2.40.50.100">
    <property type="match status" value="1"/>
</dbReference>
<keyword evidence="4" id="KW-0670">Pyruvate</keyword>
<protein>
    <submittedName>
        <fullName evidence="4">Pyruvate carboxylase</fullName>
        <ecNumber evidence="4">6.4.1.1</ecNumber>
    </submittedName>
</protein>
<dbReference type="InterPro" id="IPR003379">
    <property type="entry name" value="Carboxylase_cons_dom"/>
</dbReference>
<reference evidence="4" key="2">
    <citation type="submission" date="2021-04" db="EMBL/GenBank/DDBJ databases">
        <authorList>
            <person name="Gilroy R."/>
        </authorList>
    </citation>
    <scope>NUCLEOTIDE SEQUENCE</scope>
    <source>
        <strain evidence="4">ChiHjej10B9-4811</strain>
    </source>
</reference>
<proteinExistence type="predicted"/>
<dbReference type="Gene3D" id="3.10.600.10">
    <property type="entry name" value="pyruvate carboxylase f1077a mutant domain"/>
    <property type="match status" value="1"/>
</dbReference>
<dbReference type="Pfam" id="PF02436">
    <property type="entry name" value="PYC_OADA"/>
    <property type="match status" value="1"/>
</dbReference>
<dbReference type="EMBL" id="DWUS01000060">
    <property type="protein sequence ID" value="HJD50688.1"/>
    <property type="molecule type" value="Genomic_DNA"/>
</dbReference>
<dbReference type="Pfam" id="PF00364">
    <property type="entry name" value="Biotin_lipoyl"/>
    <property type="match status" value="1"/>
</dbReference>
<organism evidence="4 5">
    <name type="scientific">Candidatus Rothia avistercoris</name>
    <dbReference type="NCBI Taxonomy" id="2840479"/>
    <lineage>
        <taxon>Bacteria</taxon>
        <taxon>Bacillati</taxon>
        <taxon>Actinomycetota</taxon>
        <taxon>Actinomycetes</taxon>
        <taxon>Micrococcales</taxon>
        <taxon>Micrococcaceae</taxon>
        <taxon>Rothia</taxon>
    </lineage>
</organism>
<dbReference type="SUPFAM" id="SSF51569">
    <property type="entry name" value="Aldolase"/>
    <property type="match status" value="1"/>
</dbReference>
<dbReference type="Gene3D" id="3.20.20.70">
    <property type="entry name" value="Aldolase class I"/>
    <property type="match status" value="1"/>
</dbReference>
<dbReference type="Proteomes" id="UP000823908">
    <property type="component" value="Unassembled WGS sequence"/>
</dbReference>
<comment type="caution">
    <text evidence="4">The sequence shown here is derived from an EMBL/GenBank/DDBJ whole genome shotgun (WGS) entry which is preliminary data.</text>
</comment>
<dbReference type="EC" id="6.4.1.1" evidence="4"/>
<accession>A0A9D2UE58</accession>
<dbReference type="CDD" id="cd06850">
    <property type="entry name" value="biotinyl_domain"/>
    <property type="match status" value="1"/>
</dbReference>
<gene>
    <name evidence="4" type="ORF">H9908_02270</name>
</gene>
<keyword evidence="1" id="KW-0092">Biotin</keyword>
<dbReference type="GO" id="GO:0005737">
    <property type="term" value="C:cytoplasm"/>
    <property type="evidence" value="ECO:0007669"/>
    <property type="project" value="TreeGrafter"/>
</dbReference>
<evidence type="ECO:0000256" key="1">
    <source>
        <dbReference type="ARBA" id="ARBA00023267"/>
    </source>
</evidence>
<dbReference type="InterPro" id="IPR013785">
    <property type="entry name" value="Aldolase_TIM"/>
</dbReference>
<keyword evidence="4" id="KW-0436">Ligase</keyword>
<dbReference type="PANTHER" id="PTHR43778:SF2">
    <property type="entry name" value="PYRUVATE CARBOXYLASE, MITOCHONDRIAL"/>
    <property type="match status" value="1"/>
</dbReference>
<dbReference type="GO" id="GO:0006094">
    <property type="term" value="P:gluconeogenesis"/>
    <property type="evidence" value="ECO:0007669"/>
    <property type="project" value="TreeGrafter"/>
</dbReference>
<feature type="non-terminal residue" evidence="4">
    <location>
        <position position="1"/>
    </location>
</feature>